<reference evidence="3 4" key="1">
    <citation type="submission" date="2019-08" db="EMBL/GenBank/DDBJ databases">
        <authorList>
            <person name="Chen S.-C."/>
            <person name="Lai M.-C."/>
            <person name="You Y.-T."/>
        </authorList>
    </citation>
    <scope>NUCLEOTIDE SEQUENCE [LARGE SCALE GENOMIC DNA]</scope>
    <source>
        <strain evidence="3 4">P2F9704a</strain>
    </source>
</reference>
<name>A0ABD4TG10_9EURY</name>
<keyword evidence="4" id="KW-1185">Reference proteome</keyword>
<feature type="region of interest" description="Disordered" evidence="2">
    <location>
        <begin position="45"/>
        <end position="66"/>
    </location>
</feature>
<dbReference type="AlphaFoldDB" id="A0ABD4TG10"/>
<gene>
    <name evidence="3" type="ORF">FTO68_00275</name>
</gene>
<evidence type="ECO:0000313" key="3">
    <source>
        <dbReference type="EMBL" id="MCQ1537446.1"/>
    </source>
</evidence>
<dbReference type="InterPro" id="IPR003847">
    <property type="entry name" value="Put_antitoxin"/>
</dbReference>
<protein>
    <submittedName>
        <fullName evidence="3">Antitoxin</fullName>
    </submittedName>
</protein>
<dbReference type="Pfam" id="PF02697">
    <property type="entry name" value="VAPB_antitox"/>
    <property type="match status" value="1"/>
</dbReference>
<keyword evidence="1" id="KW-1277">Toxin-antitoxin system</keyword>
<sequence length="66" mass="7725">MGYRTIRISDEAYDRLLSLKKGTKMSYSEVILRYTPQKKMLSEVLRDNGPNPELADSIENESREMR</sequence>
<dbReference type="Proteomes" id="UP001524383">
    <property type="component" value="Unassembled WGS sequence"/>
</dbReference>
<evidence type="ECO:0000313" key="4">
    <source>
        <dbReference type="Proteomes" id="UP001524383"/>
    </source>
</evidence>
<accession>A0ABD4TG10</accession>
<comment type="caution">
    <text evidence="3">The sequence shown here is derived from an EMBL/GenBank/DDBJ whole genome shotgun (WGS) entry which is preliminary data.</text>
</comment>
<dbReference type="RefSeq" id="WP_255331348.1">
    <property type="nucleotide sequence ID" value="NZ_VOTZ01000001.1"/>
</dbReference>
<dbReference type="EMBL" id="VOTZ01000001">
    <property type="protein sequence ID" value="MCQ1537446.1"/>
    <property type="molecule type" value="Genomic_DNA"/>
</dbReference>
<proteinExistence type="predicted"/>
<evidence type="ECO:0000256" key="1">
    <source>
        <dbReference type="ARBA" id="ARBA00022649"/>
    </source>
</evidence>
<organism evidence="3 4">
    <name type="scientific">Methanocalculus taiwanensis</name>
    <dbReference type="NCBI Taxonomy" id="106207"/>
    <lineage>
        <taxon>Archaea</taxon>
        <taxon>Methanobacteriati</taxon>
        <taxon>Methanobacteriota</taxon>
        <taxon>Stenosarchaea group</taxon>
        <taxon>Methanomicrobia</taxon>
        <taxon>Methanomicrobiales</taxon>
        <taxon>Methanocalculaceae</taxon>
        <taxon>Methanocalculus</taxon>
    </lineage>
</organism>
<evidence type="ECO:0000256" key="2">
    <source>
        <dbReference type="SAM" id="MobiDB-lite"/>
    </source>
</evidence>